<dbReference type="InterPro" id="IPR018677">
    <property type="entry name" value="DUF2157"/>
</dbReference>
<feature type="transmembrane region" description="Helical" evidence="1">
    <location>
        <begin position="221"/>
        <end position="240"/>
    </location>
</feature>
<dbReference type="RefSeq" id="WP_311949087.1">
    <property type="nucleotide sequence ID" value="NZ_JAVLVU010000001.1"/>
</dbReference>
<protein>
    <recommendedName>
        <fullName evidence="2">DUF2157 domain-containing protein</fullName>
    </recommendedName>
</protein>
<keyword evidence="4" id="KW-1185">Reference proteome</keyword>
<keyword evidence="1" id="KW-1133">Transmembrane helix</keyword>
<keyword evidence="1" id="KW-0812">Transmembrane</keyword>
<feature type="transmembrane region" description="Helical" evidence="1">
    <location>
        <begin position="191"/>
        <end position="209"/>
    </location>
</feature>
<feature type="transmembrane region" description="Helical" evidence="1">
    <location>
        <begin position="132"/>
        <end position="151"/>
    </location>
</feature>
<accession>A0ABU3GRW6</accession>
<dbReference type="EMBL" id="JAVLVU010000001">
    <property type="protein sequence ID" value="MDT3402525.1"/>
    <property type="molecule type" value="Genomic_DNA"/>
</dbReference>
<evidence type="ECO:0000256" key="1">
    <source>
        <dbReference type="SAM" id="Phobius"/>
    </source>
</evidence>
<dbReference type="Proteomes" id="UP001258315">
    <property type="component" value="Unassembled WGS sequence"/>
</dbReference>
<feature type="transmembrane region" description="Helical" evidence="1">
    <location>
        <begin position="299"/>
        <end position="319"/>
    </location>
</feature>
<evidence type="ECO:0000313" key="4">
    <source>
        <dbReference type="Proteomes" id="UP001258315"/>
    </source>
</evidence>
<reference evidence="4" key="1">
    <citation type="submission" date="2023-07" db="EMBL/GenBank/DDBJ databases">
        <title>Functional and genomic diversity of the sorghum phyllosphere microbiome.</title>
        <authorList>
            <person name="Shade A."/>
        </authorList>
    </citation>
    <scope>NUCLEOTIDE SEQUENCE [LARGE SCALE GENOMIC DNA]</scope>
    <source>
        <strain evidence="4">SORGH_AS_0422</strain>
    </source>
</reference>
<organism evidence="3 4">
    <name type="scientific">Mucilaginibacter terrae</name>
    <dbReference type="NCBI Taxonomy" id="1955052"/>
    <lineage>
        <taxon>Bacteria</taxon>
        <taxon>Pseudomonadati</taxon>
        <taxon>Bacteroidota</taxon>
        <taxon>Sphingobacteriia</taxon>
        <taxon>Sphingobacteriales</taxon>
        <taxon>Sphingobacteriaceae</taxon>
        <taxon>Mucilaginibacter</taxon>
    </lineage>
</organism>
<comment type="caution">
    <text evidence="3">The sequence shown here is derived from an EMBL/GenBank/DDBJ whole genome shotgun (WGS) entry which is preliminary data.</text>
</comment>
<gene>
    <name evidence="3" type="ORF">QE417_001597</name>
</gene>
<feature type="transmembrane region" description="Helical" evidence="1">
    <location>
        <begin position="158"/>
        <end position="179"/>
    </location>
</feature>
<feature type="transmembrane region" description="Helical" evidence="1">
    <location>
        <begin position="271"/>
        <end position="293"/>
    </location>
</feature>
<evidence type="ECO:0000313" key="3">
    <source>
        <dbReference type="EMBL" id="MDT3402525.1"/>
    </source>
</evidence>
<evidence type="ECO:0000259" key="2">
    <source>
        <dbReference type="Pfam" id="PF09925"/>
    </source>
</evidence>
<feature type="domain" description="DUF2157" evidence="2">
    <location>
        <begin position="11"/>
        <end position="152"/>
    </location>
</feature>
<feature type="transmembrane region" description="Helical" evidence="1">
    <location>
        <begin position="44"/>
        <end position="61"/>
    </location>
</feature>
<feature type="transmembrane region" description="Helical" evidence="1">
    <location>
        <begin position="108"/>
        <end position="126"/>
    </location>
</feature>
<name>A0ABU3GRW6_9SPHI</name>
<feature type="transmembrane region" description="Helical" evidence="1">
    <location>
        <begin position="67"/>
        <end position="88"/>
    </location>
</feature>
<feature type="transmembrane region" description="Helical" evidence="1">
    <location>
        <begin position="246"/>
        <end position="264"/>
    </location>
</feature>
<dbReference type="Pfam" id="PF09925">
    <property type="entry name" value="DUF2157"/>
    <property type="match status" value="1"/>
</dbReference>
<keyword evidence="1" id="KW-0472">Membrane</keyword>
<sequence>MLTDQHHLYDELHAQGIISDASYTKINQQRLNPLFSVHWEVKTILYLGIMLFTGGIGTLVYKNIDTIGHQIILAFIALVSGGCLFYCFKNKKPFSRSKVESPNTFFDYVLLLGTISLLIFIGYLQYQYNVFGNNYGLATLIPMLILFYLAYDFDHIGILNMAIANLGIWMGVTATPRQLLQAGIFMNGQVIFTYVGFGLLLLLAAWLTQKFIFKKHFKFSYAHYGIHVTLIALLAGYFHYYDEGHAVLWAFAVLGLTALIYKDAYQQKSFYFIMLAIVYGYITVSCLLFMLLTMGANDAGIILSIYYVPISAAVVIYSLNRLHKKLKAL</sequence>
<proteinExistence type="predicted"/>